<dbReference type="EMBL" id="AGQR02004310">
    <property type="protein sequence ID" value="PIL96006.1"/>
    <property type="molecule type" value="Genomic_DNA"/>
</dbReference>
<dbReference type="Proteomes" id="UP000236343">
    <property type="component" value="Unassembled WGS sequence"/>
</dbReference>
<feature type="non-terminal residue" evidence="1">
    <location>
        <position position="27"/>
    </location>
</feature>
<keyword evidence="1" id="KW-0808">Transferase</keyword>
<accession>A0A2G8XLV6</accession>
<organism evidence="1 2">
    <name type="scientific">Toxoplasma gondii COUG</name>
    <dbReference type="NCBI Taxonomy" id="1074873"/>
    <lineage>
        <taxon>Eukaryota</taxon>
        <taxon>Sar</taxon>
        <taxon>Alveolata</taxon>
        <taxon>Apicomplexa</taxon>
        <taxon>Conoidasida</taxon>
        <taxon>Coccidia</taxon>
        <taxon>Eucoccidiorida</taxon>
        <taxon>Eimeriorina</taxon>
        <taxon>Sarcocystidae</taxon>
        <taxon>Toxoplasma</taxon>
    </lineage>
</organism>
<evidence type="ECO:0000313" key="2">
    <source>
        <dbReference type="Proteomes" id="UP000236343"/>
    </source>
</evidence>
<name>A0A2G8XLV6_TOXGO</name>
<proteinExistence type="predicted"/>
<sequence length="27" mass="2908">MMLGLQMSGELSACLVMLRHKLGSSVD</sequence>
<dbReference type="VEuPathDB" id="ToxoDB:TGCOUG_396190"/>
<reference evidence="1 2" key="1">
    <citation type="journal article" date="2016" name="Nat. Commun.">
        <title>Local admixture of amplified and diversified secreted pathogenesis determinants shapes mosaic Toxoplasma gondii genomes.</title>
        <authorList>
            <person name="Lorenzi H."/>
            <person name="Khan A."/>
            <person name="Behnke M.S."/>
            <person name="Namasivayam S."/>
            <person name="Swapna L.S."/>
            <person name="Hadjithomas M."/>
            <person name="Karamycheva S."/>
            <person name="Pinney D."/>
            <person name="Brunk B.P."/>
            <person name="Ajioka J.W."/>
            <person name="Ajzenberg D."/>
            <person name="Boothroyd J.C."/>
            <person name="Boyle J.P."/>
            <person name="Darde M.L."/>
            <person name="Diaz-Miranda M.A."/>
            <person name="Dubey J.P."/>
            <person name="Fritz H.M."/>
            <person name="Gennari S.M."/>
            <person name="Gregory B.D."/>
            <person name="Kim K."/>
            <person name="Saeij J.P."/>
            <person name="Su C."/>
            <person name="White M.W."/>
            <person name="Zhu X.Q."/>
            <person name="Howe D.K."/>
            <person name="Rosenthal B.M."/>
            <person name="Grigg M.E."/>
            <person name="Parkinson J."/>
            <person name="Liu L."/>
            <person name="Kissinger J.C."/>
            <person name="Roos D.S."/>
            <person name="Sibley L.D."/>
        </authorList>
    </citation>
    <scope>NUCLEOTIDE SEQUENCE [LARGE SCALE GENOMIC DNA]</scope>
    <source>
        <strain evidence="1 2">COUG</strain>
    </source>
</reference>
<protein>
    <submittedName>
        <fullName evidence="1">Phosphatidylinositol-4-phosphate 5-kinase</fullName>
    </submittedName>
</protein>
<comment type="caution">
    <text evidence="1">The sequence shown here is derived from an EMBL/GenBank/DDBJ whole genome shotgun (WGS) entry which is preliminary data.</text>
</comment>
<keyword evidence="1" id="KW-0418">Kinase</keyword>
<gene>
    <name evidence="1" type="ORF">TGCOUG_396190</name>
</gene>
<evidence type="ECO:0000313" key="1">
    <source>
        <dbReference type="EMBL" id="PIL96006.1"/>
    </source>
</evidence>
<dbReference type="GO" id="GO:0016301">
    <property type="term" value="F:kinase activity"/>
    <property type="evidence" value="ECO:0007669"/>
    <property type="project" value="UniProtKB-KW"/>
</dbReference>
<dbReference type="AlphaFoldDB" id="A0A2G8XLV6"/>